<comment type="caution">
    <text evidence="2">The sequence shown here is derived from an EMBL/GenBank/DDBJ whole genome shotgun (WGS) entry which is preliminary data.</text>
</comment>
<evidence type="ECO:0000313" key="2">
    <source>
        <dbReference type="EMBL" id="OLP83089.1"/>
    </source>
</evidence>
<evidence type="ECO:0000313" key="3">
    <source>
        <dbReference type="Proteomes" id="UP000186817"/>
    </source>
</evidence>
<proteinExistence type="predicted"/>
<organism evidence="2 3">
    <name type="scientific">Symbiodinium microadriaticum</name>
    <name type="common">Dinoflagellate</name>
    <name type="synonym">Zooxanthella microadriatica</name>
    <dbReference type="NCBI Taxonomy" id="2951"/>
    <lineage>
        <taxon>Eukaryota</taxon>
        <taxon>Sar</taxon>
        <taxon>Alveolata</taxon>
        <taxon>Dinophyceae</taxon>
        <taxon>Suessiales</taxon>
        <taxon>Symbiodiniaceae</taxon>
        <taxon>Symbiodinium</taxon>
    </lineage>
</organism>
<accession>A0A1Q9CJH8</accession>
<evidence type="ECO:0000256" key="1">
    <source>
        <dbReference type="SAM" id="MobiDB-lite"/>
    </source>
</evidence>
<name>A0A1Q9CJH8_SYMMI</name>
<reference evidence="2 3" key="1">
    <citation type="submission" date="2016-02" db="EMBL/GenBank/DDBJ databases">
        <title>Genome analysis of coral dinoflagellate symbionts highlights evolutionary adaptations to a symbiotic lifestyle.</title>
        <authorList>
            <person name="Aranda M."/>
            <person name="Li Y."/>
            <person name="Liew Y.J."/>
            <person name="Baumgarten S."/>
            <person name="Simakov O."/>
            <person name="Wilson M."/>
            <person name="Piel J."/>
            <person name="Ashoor H."/>
            <person name="Bougouffa S."/>
            <person name="Bajic V.B."/>
            <person name="Ryu T."/>
            <person name="Ravasi T."/>
            <person name="Bayer T."/>
            <person name="Micklem G."/>
            <person name="Kim H."/>
            <person name="Bhak J."/>
            <person name="Lajeunesse T.C."/>
            <person name="Voolstra C.R."/>
        </authorList>
    </citation>
    <scope>NUCLEOTIDE SEQUENCE [LARGE SCALE GENOMIC DNA]</scope>
    <source>
        <strain evidence="2 3">CCMP2467</strain>
    </source>
</reference>
<feature type="region of interest" description="Disordered" evidence="1">
    <location>
        <begin position="190"/>
        <end position="268"/>
    </location>
</feature>
<gene>
    <name evidence="2" type="ORF">AK812_SmicGene36192</name>
</gene>
<protein>
    <submittedName>
        <fullName evidence="2">Uncharacterized protein</fullName>
    </submittedName>
</protein>
<sequence length="909" mass="101779">MISVDLLVHNLATLGAHYPREATTETLVSRVGWYMGAYFANSLKRQFAYANSPAIRRLDRGQLQVTRARLQRTNHKIKTRRVYTNKAGKTCYQGTKQLKDTEKYPVLFGLAVAKILEELKADLYEFAKLGAAYEYIRGGKSLRIPQVSEEALAATPNRSEAEILQELKELQAELAVLEKKPIRLASTSTLSLDSQEVDQPVAPPPAVPATEATVPPPEQSASMPAQIEPSLRSKSEEEADQEEHEEEEASGEEMLKNAAKQRIRRMVKPKTKRSDLEVPKWVAEQWNKGTSQKEAMAALLQEVNWDKDEGWYSASEMKSDLKWSTSQRINAAVAHCERKPSIFIRRNLYDGVLEYWVTVRETGRHVESLKEAEKPVELPDDAFAGFDNMTKRLLPEAEGPGSADDKRHVKALDDGVTKLELEHDKLNLHFAQAEISGFNQENAKKYMDKDGSADQPAPVASAIRAARAVLEEVPEAMGSSIRIMAGCGEKNSERDAHRVARRCRVTLPIMITEVMIHGWQVPLILLSAWLTFLLGRNLLHTLSGLPHPDLARSHATWKCFWSRYQKLYPNHDVFRRAAKGELDLSRTVGLVLHGDEGRTKKKSAILVLSCHSILGYGSHATDPQPEPYCKQYLNMTGHTLSTRWVLGCLPKTYYDGEDGDNFFQEYLNVFVEDMLRVYEKGIKAATGEVYHFVILNVIGDWPWFVKAFSLIRNLANCSKQETSRAPSKGICHVCKADMMNYPFEDFTSASPAWRATINEERAYSGSPSLLRLPKDPTDESAFLGDLLSFSGALTASSRHWPTALSLLSDAFATNLEVDVLAYAAALNALEASAQTLPLLAMLSRNRILELEGVCVRVQSRHCSGTRGPWAGEPRPLWQPMAPSKLAPTLTRWKAKSPYPLELEAEARKI</sequence>
<dbReference type="Proteomes" id="UP000186817">
    <property type="component" value="Unassembled WGS sequence"/>
</dbReference>
<dbReference type="EMBL" id="LSRX01001143">
    <property type="protein sequence ID" value="OLP83089.1"/>
    <property type="molecule type" value="Genomic_DNA"/>
</dbReference>
<dbReference type="OrthoDB" id="430678at2759"/>
<feature type="compositionally biased region" description="Acidic residues" evidence="1">
    <location>
        <begin position="237"/>
        <end position="251"/>
    </location>
</feature>
<feature type="compositionally biased region" description="Basic residues" evidence="1">
    <location>
        <begin position="259"/>
        <end position="268"/>
    </location>
</feature>
<keyword evidence="3" id="KW-1185">Reference proteome</keyword>
<dbReference type="AlphaFoldDB" id="A0A1Q9CJH8"/>